<evidence type="ECO:0000259" key="1">
    <source>
        <dbReference type="Pfam" id="PF14336"/>
    </source>
</evidence>
<dbReference type="Pfam" id="PF14336">
    <property type="entry name" value="GLUCM-like_C"/>
    <property type="match status" value="1"/>
</dbReference>
<protein>
    <submittedName>
        <fullName evidence="2">DUF4392 domain-containing protein</fullName>
    </submittedName>
</protein>
<keyword evidence="3" id="KW-1185">Reference proteome</keyword>
<proteinExistence type="predicted"/>
<dbReference type="EMBL" id="JAAGBB010000002">
    <property type="protein sequence ID" value="MBR0663129.1"/>
    <property type="molecule type" value="Genomic_DNA"/>
</dbReference>
<reference evidence="3" key="1">
    <citation type="journal article" date="2021" name="Syst. Appl. Microbiol.">
        <title>Roseomonas hellenica sp. nov., isolated from roots of wild-growing Alkanna tinctoria.</title>
        <authorList>
            <person name="Rat A."/>
            <person name="Naranjo H.D."/>
            <person name="Lebbe L."/>
            <person name="Cnockaert M."/>
            <person name="Krigas N."/>
            <person name="Grigoriadou K."/>
            <person name="Maloupa E."/>
            <person name="Willems A."/>
        </authorList>
    </citation>
    <scope>NUCLEOTIDE SEQUENCE [LARGE SCALE GENOMIC DNA]</scope>
    <source>
        <strain evidence="3">LMG 31523</strain>
    </source>
</reference>
<evidence type="ECO:0000313" key="3">
    <source>
        <dbReference type="Proteomes" id="UP001196870"/>
    </source>
</evidence>
<comment type="caution">
    <text evidence="2">The sequence shown here is derived from an EMBL/GenBank/DDBJ whole genome shotgun (WGS) entry which is preliminary data.</text>
</comment>
<dbReference type="Proteomes" id="UP001196870">
    <property type="component" value="Unassembled WGS sequence"/>
</dbReference>
<gene>
    <name evidence="2" type="ORF">GXW71_02055</name>
</gene>
<dbReference type="InterPro" id="IPR025504">
    <property type="entry name" value="GLUCM_C"/>
</dbReference>
<evidence type="ECO:0000313" key="2">
    <source>
        <dbReference type="EMBL" id="MBR0663129.1"/>
    </source>
</evidence>
<name>A0ABS5ES56_9PROT</name>
<organism evidence="2 3">
    <name type="scientific">Plastoroseomonas hellenica</name>
    <dbReference type="NCBI Taxonomy" id="2687306"/>
    <lineage>
        <taxon>Bacteria</taxon>
        <taxon>Pseudomonadati</taxon>
        <taxon>Pseudomonadota</taxon>
        <taxon>Alphaproteobacteria</taxon>
        <taxon>Acetobacterales</taxon>
        <taxon>Acetobacteraceae</taxon>
        <taxon>Plastoroseomonas</taxon>
    </lineage>
</organism>
<dbReference type="PANTHER" id="PTHR32022:SF10">
    <property type="entry name" value="D-GLUTAMATE CYCLASE, MITOCHONDRIAL"/>
    <property type="match status" value="1"/>
</dbReference>
<dbReference type="PANTHER" id="PTHR32022">
    <property type="entry name" value="D-GLUTAMATE CYCLASE, MITOCHONDRIAL"/>
    <property type="match status" value="1"/>
</dbReference>
<dbReference type="RefSeq" id="WP_211850725.1">
    <property type="nucleotide sequence ID" value="NZ_JAAGBB010000002.1"/>
</dbReference>
<sequence length="324" mass="33692">MGAETFEDRIDRLVNIDIGGRGVEALYRAARGKLGRSLVGAAAEALLAVPEGATVLVTTGSVSRAWVSPAIGENDGPAGLAAVARALSLARRAIPVLIAENSLLSPIGQILTSAGLSIVTMEEAKRTTQPGGRLAVAVLRDYPIEDAAGLAAAAPLLDELQPALVFSTERVGRNAQGIYCNMRGVDFGHGRARVDHVFDEALRRGIPSVAVGDGGNEIGMGLVPEAVQRHVPHGERIGAVTSADVLVTAACSNWGCYGIVAAMARRLGDPALMHTPELEERLLLRGAEIGLINSVDGIIDPNVDGIALAAHKAVVELIRTIARP</sequence>
<accession>A0ABS5ES56</accession>
<dbReference type="Gene3D" id="3.90.1640.20">
    <property type="entry name" value="TON_0340"/>
    <property type="match status" value="1"/>
</dbReference>
<feature type="domain" description="D-glutamate cyclase-like C-terminal" evidence="1">
    <location>
        <begin position="10"/>
        <end position="318"/>
    </location>
</feature>